<accession>A0A2U8GNG5</accession>
<reference evidence="1 2" key="1">
    <citation type="submission" date="2017-06" db="EMBL/GenBank/DDBJ databases">
        <title>Azoarcus.</title>
        <authorList>
            <person name="Woo J.-H."/>
            <person name="Kim H.-S."/>
        </authorList>
    </citation>
    <scope>NUCLEOTIDE SEQUENCE [LARGE SCALE GENOMIC DNA]</scope>
    <source>
        <strain evidence="1 2">TSPY31</strain>
    </source>
</reference>
<dbReference type="Gene3D" id="3.40.50.2000">
    <property type="entry name" value="Glycogen Phosphorylase B"/>
    <property type="match status" value="1"/>
</dbReference>
<dbReference type="AlphaFoldDB" id="A0A2U8GNG5"/>
<gene>
    <name evidence="1" type="ORF">CEW83_08260</name>
</gene>
<evidence type="ECO:0000313" key="2">
    <source>
        <dbReference type="Proteomes" id="UP000244930"/>
    </source>
</evidence>
<dbReference type="KEGG" id="acom:CEW83_08260"/>
<name>A0A2U8GNG5_9RHOO</name>
<sequence length="476" mass="51999">MNHDLLSFIAAIETLFAKTEADSALAAIRALVDTVTNDPATVGSVLSSPGLDELCQKLGAMSLNYIESEKIRPPSADRQADVIILATELYSVGGHTRVIEDIIRAQPDKHHLILMTNFFSHDYQFDLERFTRLGVEVSTPESGDYVSRLVWTQLQLCSHPDAQILVFNHHADVAAIAGIQPGLNREVVFCHHADHHLCLGAALDWVRHVDLYEDFCNTCRAAGIKAELWPLSVPDIGARPHDPASFRRTGSLLTACSGHDAKFMAPYPFHYWTVLPQVLRRSGGRHLHIGPLSDDILNALRAELAAQGVSEERFTHIPWVENLGATLKEHDVDLYIGSFPLGGGRAIIEAMGAGTPIVTHANNMHPPLGSATLGPPGTWCWSSPNELLSIIDSASPEALARHSQRAREHYLRTHSPAGFEAAVRGVRNAPTTGAVAPEENSESPKVDPLAAYLLRAQVRNETFPIVFDLLAEAAQQ</sequence>
<dbReference type="SUPFAM" id="SSF53756">
    <property type="entry name" value="UDP-Glycosyltransferase/glycogen phosphorylase"/>
    <property type="match status" value="1"/>
</dbReference>
<dbReference type="Proteomes" id="UP000244930">
    <property type="component" value="Chromosome"/>
</dbReference>
<dbReference type="EMBL" id="CP022187">
    <property type="protein sequence ID" value="AWI75209.1"/>
    <property type="molecule type" value="Genomic_DNA"/>
</dbReference>
<evidence type="ECO:0008006" key="3">
    <source>
        <dbReference type="Google" id="ProtNLM"/>
    </source>
</evidence>
<keyword evidence="2" id="KW-1185">Reference proteome</keyword>
<protein>
    <recommendedName>
        <fullName evidence="3">Glycosyl transferase family 1</fullName>
    </recommendedName>
</protein>
<organism evidence="1 2">
    <name type="scientific">Parazoarcus communis</name>
    <dbReference type="NCBI Taxonomy" id="41977"/>
    <lineage>
        <taxon>Bacteria</taxon>
        <taxon>Pseudomonadati</taxon>
        <taxon>Pseudomonadota</taxon>
        <taxon>Betaproteobacteria</taxon>
        <taxon>Rhodocyclales</taxon>
        <taxon>Zoogloeaceae</taxon>
        <taxon>Parazoarcus</taxon>
    </lineage>
</organism>
<evidence type="ECO:0000313" key="1">
    <source>
        <dbReference type="EMBL" id="AWI75209.1"/>
    </source>
</evidence>
<proteinExistence type="predicted"/>